<feature type="domain" description="LysM" evidence="1">
    <location>
        <begin position="251"/>
        <end position="294"/>
    </location>
</feature>
<feature type="domain" description="LysM" evidence="1">
    <location>
        <begin position="184"/>
        <end position="227"/>
    </location>
</feature>
<dbReference type="RefSeq" id="WP_078109684.1">
    <property type="nucleotide sequence ID" value="NZ_CP065424.1"/>
</dbReference>
<feature type="domain" description="LysM" evidence="1">
    <location>
        <begin position="129"/>
        <end position="172"/>
    </location>
</feature>
<dbReference type="PANTHER" id="PTHR33734">
    <property type="entry name" value="LYSM DOMAIN-CONTAINING GPI-ANCHORED PROTEIN 2"/>
    <property type="match status" value="1"/>
</dbReference>
<dbReference type="PANTHER" id="PTHR33734:SF22">
    <property type="entry name" value="MEMBRANE-BOUND LYTIC MUREIN TRANSGLYCOSYLASE D"/>
    <property type="match status" value="1"/>
</dbReference>
<dbReference type="Pfam" id="PF01476">
    <property type="entry name" value="LysM"/>
    <property type="match status" value="5"/>
</dbReference>
<dbReference type="AlphaFoldDB" id="A0A8E2IB93"/>
<evidence type="ECO:0000313" key="2">
    <source>
        <dbReference type="EMBL" id="OOP69378.1"/>
    </source>
</evidence>
<proteinExistence type="predicted"/>
<dbReference type="SUPFAM" id="SSF54106">
    <property type="entry name" value="LysM domain"/>
    <property type="match status" value="5"/>
</dbReference>
<feature type="domain" description="LysM" evidence="1">
    <location>
        <begin position="55"/>
        <end position="98"/>
    </location>
</feature>
<dbReference type="InterPro" id="IPR018392">
    <property type="entry name" value="LysM"/>
</dbReference>
<evidence type="ECO:0000259" key="1">
    <source>
        <dbReference type="PROSITE" id="PS51782"/>
    </source>
</evidence>
<dbReference type="Gene3D" id="3.10.350.10">
    <property type="entry name" value="LysM domain"/>
    <property type="match status" value="5"/>
</dbReference>
<dbReference type="EMBL" id="MTLA01000056">
    <property type="protein sequence ID" value="OOP69378.1"/>
    <property type="molecule type" value="Genomic_DNA"/>
</dbReference>
<dbReference type="CDD" id="cd00118">
    <property type="entry name" value="LysM"/>
    <property type="match status" value="5"/>
</dbReference>
<dbReference type="GO" id="GO:0008932">
    <property type="term" value="F:lytic endotransglycosylase activity"/>
    <property type="evidence" value="ECO:0007669"/>
    <property type="project" value="TreeGrafter"/>
</dbReference>
<sequence>MERILETRQERVTKSRKVKAHQRNSKLMGATLAMSLTAVSLLSQPKDAKACDCVDYYTIKEGDTLYSLAKQYKVTAEQLRQKNGLTTDSLKVGQQIIVPFKDVNGNFPHVELKEENKTEAATTDKTTKKVYTVKSGDSLWNVSKTFGVSVEKLMKDNQLKNATLFPGQKLNILQPTAVSQSDNLTYTVTTGDSLWKIAQKYKTTIEKIISDNKLASDLVIPGQKLTIKIEKKKPGTEPGNTNDQRNNNFSTTYIVKNGDTLWNLAKKYNISLEKLKKDNKLDSDYLLVGQKLIVPTNHISSLPSPVVTYKVQPGDTIYSLAKRFNTNVKQIMELNQLKDAYVLIGQDLFISAKDVEQFSGKIIGANDSSSIEVLINGQYIDLEVTYGTAQKYQQWNNKNAFITYKKGSKTKRSALIHIDLN</sequence>
<dbReference type="PROSITE" id="PS51782">
    <property type="entry name" value="LYSM"/>
    <property type="match status" value="5"/>
</dbReference>
<keyword evidence="3" id="KW-1185">Reference proteome</keyword>
<evidence type="ECO:0000313" key="3">
    <source>
        <dbReference type="Proteomes" id="UP000189761"/>
    </source>
</evidence>
<dbReference type="Proteomes" id="UP000189761">
    <property type="component" value="Unassembled WGS sequence"/>
</dbReference>
<dbReference type="SMART" id="SM00257">
    <property type="entry name" value="LysM"/>
    <property type="match status" value="5"/>
</dbReference>
<feature type="domain" description="LysM" evidence="1">
    <location>
        <begin position="307"/>
        <end position="350"/>
    </location>
</feature>
<reference evidence="2 3" key="1">
    <citation type="submission" date="2017-01" db="EMBL/GenBank/DDBJ databases">
        <title>Draft genome sequence of Bacillus oleronius.</title>
        <authorList>
            <person name="Allam M."/>
        </authorList>
    </citation>
    <scope>NUCLEOTIDE SEQUENCE [LARGE SCALE GENOMIC DNA]</scope>
    <source>
        <strain evidence="2 3">DSM 9356</strain>
    </source>
</reference>
<accession>A0A8E2IB93</accession>
<name>A0A8E2IB93_9BACI</name>
<comment type="caution">
    <text evidence="2">The sequence shown here is derived from an EMBL/GenBank/DDBJ whole genome shotgun (WGS) entry which is preliminary data.</text>
</comment>
<protein>
    <recommendedName>
        <fullName evidence="1">LysM domain-containing protein</fullName>
    </recommendedName>
</protein>
<gene>
    <name evidence="2" type="ORF">BWZ43_05555</name>
</gene>
<dbReference type="InterPro" id="IPR036779">
    <property type="entry name" value="LysM_dom_sf"/>
</dbReference>
<organism evidence="2 3">
    <name type="scientific">Heyndrickxia oleronia</name>
    <dbReference type="NCBI Taxonomy" id="38875"/>
    <lineage>
        <taxon>Bacteria</taxon>
        <taxon>Bacillati</taxon>
        <taxon>Bacillota</taxon>
        <taxon>Bacilli</taxon>
        <taxon>Bacillales</taxon>
        <taxon>Bacillaceae</taxon>
        <taxon>Heyndrickxia</taxon>
    </lineage>
</organism>